<sequence>MRNVLVLGGSRYFGRRAVERMLAAGDRVTVLNRGSSPPPAGATHLVADRDDEAALRTALGDRTFDTVIDQVCYTPVQADIARRVFAGRTARYVMTSTIEVYGHLDLPRPVREDDIDLSAVVVDPTLPWGRMDFLEEHYGEGKRQAEAVLSGAAGASGASAPAADPGFAFASLRVAHVLGGGDDFTGRVDYYARRLRTGSPIPVPAPNHPSTYVHVEEIADFVVWAGRQDFTGPVNANAHGPLRTEDICAALARETGGAAEFREVEVGQTSPLSFTHSYGMDNTRATRLGFTFSHTSAWLSRALAETVYRKES</sequence>
<dbReference type="SUPFAM" id="SSF51735">
    <property type="entry name" value="NAD(P)-binding Rossmann-fold domains"/>
    <property type="match status" value="1"/>
</dbReference>
<protein>
    <submittedName>
        <fullName evidence="2">NAD-dependent epimerase/dehydratase family protein</fullName>
    </submittedName>
</protein>
<dbReference type="RefSeq" id="WP_165297102.1">
    <property type="nucleotide sequence ID" value="NZ_JAAKZZ010000019.1"/>
</dbReference>
<evidence type="ECO:0000313" key="3">
    <source>
        <dbReference type="Proteomes" id="UP000477722"/>
    </source>
</evidence>
<dbReference type="AlphaFoldDB" id="A0A6G4WSI4"/>
<dbReference type="Proteomes" id="UP000477722">
    <property type="component" value="Unassembled WGS sequence"/>
</dbReference>
<dbReference type="InterPro" id="IPR001509">
    <property type="entry name" value="Epimerase_deHydtase"/>
</dbReference>
<proteinExistence type="predicted"/>
<reference evidence="2 3" key="1">
    <citation type="submission" date="2020-02" db="EMBL/GenBank/DDBJ databases">
        <title>Whole-genome analyses of novel actinobacteria.</title>
        <authorList>
            <person name="Sahin N."/>
            <person name="Tatar D."/>
        </authorList>
    </citation>
    <scope>NUCLEOTIDE SEQUENCE [LARGE SCALE GENOMIC DNA]</scope>
    <source>
        <strain evidence="2 3">SB3404</strain>
    </source>
</reference>
<dbReference type="InterPro" id="IPR036291">
    <property type="entry name" value="NAD(P)-bd_dom_sf"/>
</dbReference>
<evidence type="ECO:0000313" key="2">
    <source>
        <dbReference type="EMBL" id="NGO67441.1"/>
    </source>
</evidence>
<feature type="domain" description="NAD-dependent epimerase/dehydratase" evidence="1">
    <location>
        <begin position="4"/>
        <end position="229"/>
    </location>
</feature>
<dbReference type="EMBL" id="JAAKZZ010000019">
    <property type="protein sequence ID" value="NGO67441.1"/>
    <property type="molecule type" value="Genomic_DNA"/>
</dbReference>
<accession>A0A6G4WSI4</accession>
<evidence type="ECO:0000259" key="1">
    <source>
        <dbReference type="Pfam" id="PF01370"/>
    </source>
</evidence>
<organism evidence="2 3">
    <name type="scientific">Streptomyces boncukensis</name>
    <dbReference type="NCBI Taxonomy" id="2711219"/>
    <lineage>
        <taxon>Bacteria</taxon>
        <taxon>Bacillati</taxon>
        <taxon>Actinomycetota</taxon>
        <taxon>Actinomycetes</taxon>
        <taxon>Kitasatosporales</taxon>
        <taxon>Streptomycetaceae</taxon>
        <taxon>Streptomyces</taxon>
    </lineage>
</organism>
<dbReference type="Pfam" id="PF01370">
    <property type="entry name" value="Epimerase"/>
    <property type="match status" value="1"/>
</dbReference>
<gene>
    <name evidence="2" type="ORF">G5C65_03535</name>
</gene>
<keyword evidence="3" id="KW-1185">Reference proteome</keyword>
<comment type="caution">
    <text evidence="2">The sequence shown here is derived from an EMBL/GenBank/DDBJ whole genome shotgun (WGS) entry which is preliminary data.</text>
</comment>
<dbReference type="Gene3D" id="3.40.50.720">
    <property type="entry name" value="NAD(P)-binding Rossmann-like Domain"/>
    <property type="match status" value="1"/>
</dbReference>
<name>A0A6G4WSI4_9ACTN</name>